<feature type="region of interest" description="Disordered" evidence="1">
    <location>
        <begin position="88"/>
        <end position="170"/>
    </location>
</feature>
<dbReference type="OrthoDB" id="1001388at2759"/>
<feature type="compositionally biased region" description="Polar residues" evidence="1">
    <location>
        <begin position="110"/>
        <end position="137"/>
    </location>
</feature>
<evidence type="ECO:0000313" key="2">
    <source>
        <dbReference type="EMBL" id="KAJ8431010.1"/>
    </source>
</evidence>
<protein>
    <submittedName>
        <fullName evidence="2">Uncharacterized protein</fullName>
    </submittedName>
</protein>
<feature type="region of interest" description="Disordered" evidence="1">
    <location>
        <begin position="423"/>
        <end position="498"/>
    </location>
</feature>
<sequence>MWLMEFKVITQLLFRLRINYRTEMEEDLLVPDTPLKVSFTSDQLQMLQAPWSKTLMCKVLGSTVTYDVLLHRLLLLWKPQDRGTKTPVNVDGVLVDEGRSPSPPTPLTFMKQSSTYHRISNDTPLPTANNGLQQSDDSPGGKWIVVTARKKKQSQPKASLGPSSDPKGVGSPLASWVGPLPSSSSLSIFAVVAPNPIQALTSLKSSIGNLAPNKVTSGSSNDNINHCKNSLDFNPSPAQLDDMHTYLPTHASLEGALPSTVPSSDLATGINFTSGKCMVNSSLFMHGASDCSNLNPLHAPIPSFVHNHEELAPLVAHSSGVQAPSTQSQLSSVAPDIGTTDLCPPVPPPASTNAPSPIRPLTQPVSNASRVPLEPVSTPTHQHSVHACIIPIPCGLQDHNYDSQPIPYVSNPCVMALSGQATVETESSSSRSGRPLDEAGYDDTTHSTTSNLVFPRPQNPGVSPSPKEVQREKRQRTRGRHRYDPFQKPSPMLQTSPPFSISKDTVTYDFPMGHLPRIRVAMMPLTELVSPTQNPWFHLHKNPASQSLLTYSRRLKETAPPHSSSMPMLHKPRRILIWNVRRSSSSNSFMFLMDLIGEYHPFVLILLEAPMPNELAHDPPPSHPPWMVLGNLNTMTNEAEKCGGRPFCLSNCYAFLNFLNSSSLVDLGFSGASFTWDNGHSVAPSSFLENLEDALVSLYDRLSSMEKNIWAQHARDAHGQWVQSHCALANLASNHFRQFFSSTEPCDLFCLAPHPVHKYFTAHDHLDDPFSLDEVKRALFSMNSFKAHGPNGVQAHFFKYGWAVIGPNLLEFVNLIAAVVACLCKEQRKVVVVHAERPSSLLIALQLHHDPFAYARQLEITEQQSYVDA</sequence>
<feature type="compositionally biased region" description="Polar residues" evidence="1">
    <location>
        <begin position="423"/>
        <end position="432"/>
    </location>
</feature>
<dbReference type="EMBL" id="JAKOGI010000732">
    <property type="protein sequence ID" value="KAJ8431010.1"/>
    <property type="molecule type" value="Genomic_DNA"/>
</dbReference>
<keyword evidence="3" id="KW-1185">Reference proteome</keyword>
<dbReference type="AlphaFoldDB" id="A0A9Q1Q7G5"/>
<evidence type="ECO:0000256" key="1">
    <source>
        <dbReference type="SAM" id="MobiDB-lite"/>
    </source>
</evidence>
<proteinExistence type="predicted"/>
<accession>A0A9Q1Q7G5</accession>
<comment type="caution">
    <text evidence="2">The sequence shown here is derived from an EMBL/GenBank/DDBJ whole genome shotgun (WGS) entry which is preliminary data.</text>
</comment>
<organism evidence="2 3">
    <name type="scientific">Carnegiea gigantea</name>
    <dbReference type="NCBI Taxonomy" id="171969"/>
    <lineage>
        <taxon>Eukaryota</taxon>
        <taxon>Viridiplantae</taxon>
        <taxon>Streptophyta</taxon>
        <taxon>Embryophyta</taxon>
        <taxon>Tracheophyta</taxon>
        <taxon>Spermatophyta</taxon>
        <taxon>Magnoliopsida</taxon>
        <taxon>eudicotyledons</taxon>
        <taxon>Gunneridae</taxon>
        <taxon>Pentapetalae</taxon>
        <taxon>Caryophyllales</taxon>
        <taxon>Cactineae</taxon>
        <taxon>Cactaceae</taxon>
        <taxon>Cactoideae</taxon>
        <taxon>Echinocereeae</taxon>
        <taxon>Carnegiea</taxon>
    </lineage>
</organism>
<reference evidence="2" key="1">
    <citation type="submission" date="2022-04" db="EMBL/GenBank/DDBJ databases">
        <title>Carnegiea gigantea Genome sequencing and assembly v2.</title>
        <authorList>
            <person name="Copetti D."/>
            <person name="Sanderson M.J."/>
            <person name="Burquez A."/>
            <person name="Wojciechowski M.F."/>
        </authorList>
    </citation>
    <scope>NUCLEOTIDE SEQUENCE</scope>
    <source>
        <strain evidence="2">SGP5-SGP5p</strain>
        <tissue evidence="2">Aerial part</tissue>
    </source>
</reference>
<gene>
    <name evidence="2" type="ORF">Cgig2_017188</name>
</gene>
<name>A0A9Q1Q7G5_9CARY</name>
<dbReference type="Proteomes" id="UP001153076">
    <property type="component" value="Unassembled WGS sequence"/>
</dbReference>
<evidence type="ECO:0000313" key="3">
    <source>
        <dbReference type="Proteomes" id="UP001153076"/>
    </source>
</evidence>